<dbReference type="Gene3D" id="3.10.129.10">
    <property type="entry name" value="Hotdog Thioesterase"/>
    <property type="match status" value="1"/>
</dbReference>
<name>A0A9D6VC74_9BACT</name>
<dbReference type="InterPro" id="IPR029069">
    <property type="entry name" value="HotDog_dom_sf"/>
</dbReference>
<dbReference type="InterPro" id="IPR052061">
    <property type="entry name" value="PTE-AB_protein"/>
</dbReference>
<dbReference type="SUPFAM" id="SSF54637">
    <property type="entry name" value="Thioesterase/thiol ester dehydrase-isomerase"/>
    <property type="match status" value="1"/>
</dbReference>
<evidence type="ECO:0000313" key="2">
    <source>
        <dbReference type="EMBL" id="MBI5252727.1"/>
    </source>
</evidence>
<proteinExistence type="predicted"/>
<sequence length="96" mass="11013">MILHGGIQSGIFDEIMGWATTHFTRQTGVTTELQIKFLRPVYVNRQIEARCRIASRNGDKVHLEAEISQNGEVCTRSLGIYLLLEPERFDRLIHSE</sequence>
<dbReference type="EMBL" id="JACRDE010000643">
    <property type="protein sequence ID" value="MBI5252727.1"/>
    <property type="molecule type" value="Genomic_DNA"/>
</dbReference>
<dbReference type="PANTHER" id="PTHR47260">
    <property type="entry name" value="UPF0644 PROTEIN PB2B4.06"/>
    <property type="match status" value="1"/>
</dbReference>
<dbReference type="Proteomes" id="UP000807825">
    <property type="component" value="Unassembled WGS sequence"/>
</dbReference>
<dbReference type="Pfam" id="PF03061">
    <property type="entry name" value="4HBT"/>
    <property type="match status" value="1"/>
</dbReference>
<dbReference type="PANTHER" id="PTHR47260:SF1">
    <property type="entry name" value="UPF0644 PROTEIN PB2B4.06"/>
    <property type="match status" value="1"/>
</dbReference>
<comment type="caution">
    <text evidence="2">The sequence shown here is derived from an EMBL/GenBank/DDBJ whole genome shotgun (WGS) entry which is preliminary data.</text>
</comment>
<dbReference type="GO" id="GO:0016790">
    <property type="term" value="F:thiolester hydrolase activity"/>
    <property type="evidence" value="ECO:0007669"/>
    <property type="project" value="UniProtKB-ARBA"/>
</dbReference>
<dbReference type="CDD" id="cd03443">
    <property type="entry name" value="PaaI_thioesterase"/>
    <property type="match status" value="1"/>
</dbReference>
<organism evidence="2 3">
    <name type="scientific">Desulfomonile tiedjei</name>
    <dbReference type="NCBI Taxonomy" id="2358"/>
    <lineage>
        <taxon>Bacteria</taxon>
        <taxon>Pseudomonadati</taxon>
        <taxon>Thermodesulfobacteriota</taxon>
        <taxon>Desulfomonilia</taxon>
        <taxon>Desulfomonilales</taxon>
        <taxon>Desulfomonilaceae</taxon>
        <taxon>Desulfomonile</taxon>
    </lineage>
</organism>
<accession>A0A9D6VC74</accession>
<evidence type="ECO:0000313" key="3">
    <source>
        <dbReference type="Proteomes" id="UP000807825"/>
    </source>
</evidence>
<gene>
    <name evidence="2" type="ORF">HY912_24795</name>
</gene>
<dbReference type="AlphaFoldDB" id="A0A9D6VC74"/>
<dbReference type="InterPro" id="IPR006683">
    <property type="entry name" value="Thioestr_dom"/>
</dbReference>
<feature type="domain" description="Thioesterase" evidence="1">
    <location>
        <begin position="2"/>
        <end position="71"/>
    </location>
</feature>
<reference evidence="2" key="1">
    <citation type="submission" date="2020-07" db="EMBL/GenBank/DDBJ databases">
        <title>Huge and variable diversity of episymbiotic CPR bacteria and DPANN archaea in groundwater ecosystems.</title>
        <authorList>
            <person name="He C.Y."/>
            <person name="Keren R."/>
            <person name="Whittaker M."/>
            <person name="Farag I.F."/>
            <person name="Doudna J."/>
            <person name="Cate J.H.D."/>
            <person name="Banfield J.F."/>
        </authorList>
    </citation>
    <scope>NUCLEOTIDE SEQUENCE</scope>
    <source>
        <strain evidence="2">NC_groundwater_1664_Pr3_B-0.1um_52_9</strain>
    </source>
</reference>
<protein>
    <submittedName>
        <fullName evidence="2">PaaI family thioesterase</fullName>
    </submittedName>
</protein>
<evidence type="ECO:0000259" key="1">
    <source>
        <dbReference type="Pfam" id="PF03061"/>
    </source>
</evidence>